<feature type="compositionally biased region" description="Basic and acidic residues" evidence="3">
    <location>
        <begin position="123"/>
        <end position="159"/>
    </location>
</feature>
<evidence type="ECO:0000313" key="4">
    <source>
        <dbReference type="EMBL" id="OMJ28667.1"/>
    </source>
</evidence>
<dbReference type="Proteomes" id="UP000187429">
    <property type="component" value="Unassembled WGS sequence"/>
</dbReference>
<organism evidence="4 5">
    <name type="scientific">Smittium culicis</name>
    <dbReference type="NCBI Taxonomy" id="133412"/>
    <lineage>
        <taxon>Eukaryota</taxon>
        <taxon>Fungi</taxon>
        <taxon>Fungi incertae sedis</taxon>
        <taxon>Zoopagomycota</taxon>
        <taxon>Kickxellomycotina</taxon>
        <taxon>Harpellomycetes</taxon>
        <taxon>Harpellales</taxon>
        <taxon>Legeriomycetaceae</taxon>
        <taxon>Smittium</taxon>
    </lineage>
</organism>
<dbReference type="EMBL" id="LSSM01000516">
    <property type="protein sequence ID" value="OMJ28667.1"/>
    <property type="molecule type" value="Genomic_DNA"/>
</dbReference>
<dbReference type="Pfam" id="PF08243">
    <property type="entry name" value="SPT2"/>
    <property type="match status" value="1"/>
</dbReference>
<sequence>MLFDKLLSQAKSLSNTSTISQKSNDERLRRFQKEKQEISKKRESEKKISSLEARISKNQSNSSISNSTSNNRQTLSSTSINNSSRRTNTSSIQGSDNLSRLNDPPKKTPTLDKNSTSAYKDSFPSKRIDRTFKSPEPTPRRSDTLKKSDPYPKRPDPLLKRSSQSSKSLYDSAKPVEKPLNLPEKKLSYKELISLAPKKGVGIVNNSNVQRDFSSDKPLQYKSSSSLKQLPRKNSPTPNSSGDRKRPLSSQRASDTPSSHRPTSIRNKDPLPSSNNKKQNVSNSFSLNNQHKAPQTHAQNSNYRDNKSLQNIKNTNVPSLSLPNNAKRKIVSEVDRFNVKSKSSSLKRHSQNSRLLGANPVKAPRNASPERPPNRSSAPKPRPKPISEVDRFGAKSKSNGLSKYSSRSRDSFSEYKRIDHSNSDKGFSSRYSHNRQSRNSRSEYYSEDEEGYGSLDDFIVDDDEDGYESESLDYRKEIRKLTGYDSRRYKNDYDIDDMEVSSSAQLREENISLKIAKLEDKIEEKRLLDLEEMERKRLKKRKLN</sequence>
<evidence type="ECO:0000313" key="5">
    <source>
        <dbReference type="Proteomes" id="UP000187429"/>
    </source>
</evidence>
<feature type="compositionally biased region" description="Basic and acidic residues" evidence="3">
    <location>
        <begin position="407"/>
        <end position="423"/>
    </location>
</feature>
<feature type="compositionally biased region" description="Polar residues" evidence="3">
    <location>
        <begin position="248"/>
        <end position="265"/>
    </location>
</feature>
<evidence type="ECO:0000256" key="1">
    <source>
        <dbReference type="ARBA" id="ARBA00006461"/>
    </source>
</evidence>
<name>A0A1R1YP23_9FUNG</name>
<accession>A0A1R1YP23</accession>
<feature type="region of interest" description="Disordered" evidence="3">
    <location>
        <begin position="209"/>
        <end position="460"/>
    </location>
</feature>
<gene>
    <name evidence="4" type="ORF">AYI69_g1853</name>
</gene>
<feature type="compositionally biased region" description="Polar residues" evidence="3">
    <location>
        <begin position="287"/>
        <end position="324"/>
    </location>
</feature>
<feature type="region of interest" description="Disordered" evidence="3">
    <location>
        <begin position="10"/>
        <end position="175"/>
    </location>
</feature>
<keyword evidence="2" id="KW-0175">Coiled coil</keyword>
<proteinExistence type="inferred from homology"/>
<feature type="compositionally biased region" description="Low complexity" evidence="3">
    <location>
        <begin position="217"/>
        <end position="229"/>
    </location>
</feature>
<feature type="compositionally biased region" description="Low complexity" evidence="3">
    <location>
        <begin position="56"/>
        <end position="92"/>
    </location>
</feature>
<dbReference type="SMART" id="SM00784">
    <property type="entry name" value="SPT2"/>
    <property type="match status" value="1"/>
</dbReference>
<evidence type="ECO:0008006" key="6">
    <source>
        <dbReference type="Google" id="ProtNLM"/>
    </source>
</evidence>
<dbReference type="OrthoDB" id="6259853at2759"/>
<protein>
    <recommendedName>
        <fullName evidence="6">Protein SPT2-like protein</fullName>
    </recommendedName>
</protein>
<keyword evidence="5" id="KW-1185">Reference proteome</keyword>
<feature type="compositionally biased region" description="Low complexity" evidence="3">
    <location>
        <begin position="273"/>
        <end position="286"/>
    </location>
</feature>
<feature type="compositionally biased region" description="Polar residues" evidence="3">
    <location>
        <begin position="232"/>
        <end position="241"/>
    </location>
</feature>
<feature type="compositionally biased region" description="Low complexity" evidence="3">
    <location>
        <begin position="160"/>
        <end position="173"/>
    </location>
</feature>
<feature type="compositionally biased region" description="Basic and acidic residues" evidence="3">
    <location>
        <begin position="23"/>
        <end position="49"/>
    </location>
</feature>
<evidence type="ECO:0000256" key="3">
    <source>
        <dbReference type="SAM" id="MobiDB-lite"/>
    </source>
</evidence>
<reference evidence="5" key="1">
    <citation type="submission" date="2017-01" db="EMBL/GenBank/DDBJ databases">
        <authorList>
            <person name="Wang Y."/>
            <person name="White M."/>
            <person name="Kvist S."/>
            <person name="Moncalvo J.-M."/>
        </authorList>
    </citation>
    <scope>NUCLEOTIDE SEQUENCE [LARGE SCALE GENOMIC DNA]</scope>
    <source>
        <strain evidence="5">ID-206-W2</strain>
    </source>
</reference>
<dbReference type="AlphaFoldDB" id="A0A1R1YP23"/>
<comment type="caution">
    <text evidence="4">The sequence shown here is derived from an EMBL/GenBank/DDBJ whole genome shotgun (WGS) entry which is preliminary data.</text>
</comment>
<evidence type="ECO:0000256" key="2">
    <source>
        <dbReference type="ARBA" id="ARBA00023054"/>
    </source>
</evidence>
<comment type="similarity">
    <text evidence="1">Belongs to the SPT2 family.</text>
</comment>
<dbReference type="InterPro" id="IPR013256">
    <property type="entry name" value="Chromatin_SPT2"/>
</dbReference>
<feature type="compositionally biased region" description="Polar residues" evidence="3">
    <location>
        <begin position="10"/>
        <end position="22"/>
    </location>
</feature>